<dbReference type="AlphaFoldDB" id="A0A318PEU0"/>
<dbReference type="PANTHER" id="PTHR11102">
    <property type="entry name" value="SEL-1-LIKE PROTEIN"/>
    <property type="match status" value="1"/>
</dbReference>
<dbReference type="RefSeq" id="WP_061276691.1">
    <property type="nucleotide sequence ID" value="NZ_CBCRXN010000104.1"/>
</dbReference>
<dbReference type="STRING" id="1220579.GCA_001571345_03275"/>
<dbReference type="PANTHER" id="PTHR11102:SF160">
    <property type="entry name" value="ERAD-ASSOCIATED E3 UBIQUITIN-PROTEIN LIGASE COMPONENT HRD3"/>
    <property type="match status" value="1"/>
</dbReference>
<evidence type="ECO:0000313" key="2">
    <source>
        <dbReference type="Proteomes" id="UP000248257"/>
    </source>
</evidence>
<dbReference type="Gene3D" id="1.25.40.10">
    <property type="entry name" value="Tetratricopeptide repeat domain"/>
    <property type="match status" value="1"/>
</dbReference>
<dbReference type="Proteomes" id="UP000248257">
    <property type="component" value="Unassembled WGS sequence"/>
</dbReference>
<reference evidence="1 2" key="1">
    <citation type="submission" date="2017-07" db="EMBL/GenBank/DDBJ databases">
        <title>A draft genome sequence of Komagataeibacter xylinus LMG 1515.</title>
        <authorList>
            <person name="Skraban J."/>
            <person name="Cleenwerck I."/>
            <person name="Vandamme P."/>
            <person name="Trcek J."/>
        </authorList>
    </citation>
    <scope>NUCLEOTIDE SEQUENCE [LARGE SCALE GENOMIC DNA]</scope>
    <source>
        <strain evidence="1 2">LMG 1515</strain>
    </source>
</reference>
<sequence length="230" mass="24775">MNECGPNAPDSSTRPTPPPGVVETQLMLGQIHLDQGRMDEAFLMFEAAARSGDPRAVNMLGRAHERGWGITRDPATATLYYTHAADHGYGWALFNLADLYLAGQGVRADPYRAHVLYVAAARAGVAKALNMLGIMAEQCMVPALLPASAPVFFHAAAMAGDCWGCVNLARLHLAADQTAQAVPWLRKALEHGFGDVFAAIATLLATRPEPLLRSVAREATRRMMPRADDT</sequence>
<evidence type="ECO:0000313" key="1">
    <source>
        <dbReference type="EMBL" id="PYD55484.1"/>
    </source>
</evidence>
<dbReference type="InterPro" id="IPR006597">
    <property type="entry name" value="Sel1-like"/>
</dbReference>
<organism evidence="1 2">
    <name type="scientific">Komagataeibacter xylinus</name>
    <name type="common">Gluconacetobacter xylinus</name>
    <dbReference type="NCBI Taxonomy" id="28448"/>
    <lineage>
        <taxon>Bacteria</taxon>
        <taxon>Pseudomonadati</taxon>
        <taxon>Pseudomonadota</taxon>
        <taxon>Alphaproteobacteria</taxon>
        <taxon>Acetobacterales</taxon>
        <taxon>Acetobacteraceae</taxon>
        <taxon>Komagataeibacter</taxon>
    </lineage>
</organism>
<gene>
    <name evidence="1" type="ORF">CFR75_16255</name>
</gene>
<protein>
    <submittedName>
        <fullName evidence="1">Sel1 repeat family protein</fullName>
    </submittedName>
</protein>
<accession>A0A318PEU0</accession>
<keyword evidence="2" id="KW-1185">Reference proteome</keyword>
<dbReference type="OrthoDB" id="112232at2"/>
<proteinExistence type="predicted"/>
<dbReference type="InterPro" id="IPR050767">
    <property type="entry name" value="Sel1_AlgK"/>
</dbReference>
<dbReference type="EMBL" id="NKUC01000077">
    <property type="protein sequence ID" value="PYD55484.1"/>
    <property type="molecule type" value="Genomic_DNA"/>
</dbReference>
<dbReference type="Pfam" id="PF08238">
    <property type="entry name" value="Sel1"/>
    <property type="match status" value="2"/>
</dbReference>
<dbReference type="SUPFAM" id="SSF81901">
    <property type="entry name" value="HCP-like"/>
    <property type="match status" value="1"/>
</dbReference>
<dbReference type="InterPro" id="IPR011990">
    <property type="entry name" value="TPR-like_helical_dom_sf"/>
</dbReference>
<name>A0A318PEU0_KOMXY</name>
<comment type="caution">
    <text evidence="1">The sequence shown here is derived from an EMBL/GenBank/DDBJ whole genome shotgun (WGS) entry which is preliminary data.</text>
</comment>
<dbReference type="SMART" id="SM00671">
    <property type="entry name" value="SEL1"/>
    <property type="match status" value="4"/>
</dbReference>
<dbReference type="InterPro" id="IPR019734">
    <property type="entry name" value="TPR_rpt"/>
</dbReference>
<dbReference type="Pfam" id="PF13181">
    <property type="entry name" value="TPR_8"/>
    <property type="match status" value="1"/>
</dbReference>